<dbReference type="GO" id="GO:0016874">
    <property type="term" value="F:ligase activity"/>
    <property type="evidence" value="ECO:0007669"/>
    <property type="project" value="UniProtKB-KW"/>
</dbReference>
<gene>
    <name evidence="7" type="ORF">C7382_104154</name>
</gene>
<dbReference type="Proteomes" id="UP000245462">
    <property type="component" value="Unassembled WGS sequence"/>
</dbReference>
<name>A0A2U1FL03_9PORP</name>
<feature type="transmembrane region" description="Helical" evidence="5">
    <location>
        <begin position="294"/>
        <end position="312"/>
    </location>
</feature>
<evidence type="ECO:0000313" key="7">
    <source>
        <dbReference type="EMBL" id="PVZ12847.1"/>
    </source>
</evidence>
<evidence type="ECO:0000256" key="2">
    <source>
        <dbReference type="ARBA" id="ARBA00022692"/>
    </source>
</evidence>
<feature type="transmembrane region" description="Helical" evidence="5">
    <location>
        <begin position="186"/>
        <end position="207"/>
    </location>
</feature>
<feature type="transmembrane region" description="Helical" evidence="5">
    <location>
        <begin position="319"/>
        <end position="342"/>
    </location>
</feature>
<evidence type="ECO:0000313" key="8">
    <source>
        <dbReference type="Proteomes" id="UP000245462"/>
    </source>
</evidence>
<evidence type="ECO:0000259" key="6">
    <source>
        <dbReference type="Pfam" id="PF04932"/>
    </source>
</evidence>
<sequence length="478" mass="55103">MTGAPTIRFVSLLRQNINVAFLIVGIILLSLLYPLVKDWQVYEPKQATPPFFIWVYVIVMGGMFLVTEVKDIVRADVNTPCKLMLLLFIFTAISQLLSVAIGVTWFFCATAYAYAIIRRKFYLPVGTLVLLLAYYLFQVTGLIGSVEMKDGLHTLKQQLPLLALPLAFCCWRPSSSEWRVFLAVSYRFVLVYLSCIILMCILLTQYYDQSVLSAFSFDKFYLKTPYPTLASSFSMLYWTHFTHPTYIFLGIYAIFIAVAIRQYFYREQVISTVEAIYGLVTLSCFAFIAQSRLAMLLIPLTVMIFFLLRSFLLRRKKRLFLVLFVILVGGGIVNSLLSHRFFSYGERMQMREVAMQVIQSHPLTGVRLGSMDNILQAWIETDVQLKHPHNQFLADGMQFGIIGIIFLVLFMVGLIYFAYREKRYVFLLFLLTTLLTMTIESPLVFVRGVYLLAFWFSTFAVMPIRKDDLVLKKYSKTS</sequence>
<feature type="transmembrane region" description="Helical" evidence="5">
    <location>
        <begin position="241"/>
        <end position="260"/>
    </location>
</feature>
<keyword evidence="4 5" id="KW-0472">Membrane</keyword>
<feature type="transmembrane region" description="Helical" evidence="5">
    <location>
        <begin position="424"/>
        <end position="439"/>
    </location>
</feature>
<dbReference type="InterPro" id="IPR007016">
    <property type="entry name" value="O-antigen_ligase-rel_domated"/>
</dbReference>
<keyword evidence="7" id="KW-0436">Ligase</keyword>
<dbReference type="PANTHER" id="PTHR37422">
    <property type="entry name" value="TEICHURONIC ACID BIOSYNTHESIS PROTEIN TUAE"/>
    <property type="match status" value="1"/>
</dbReference>
<proteinExistence type="predicted"/>
<feature type="transmembrane region" description="Helical" evidence="5">
    <location>
        <begin position="86"/>
        <end position="114"/>
    </location>
</feature>
<dbReference type="Pfam" id="PF04932">
    <property type="entry name" value="Wzy_C"/>
    <property type="match status" value="1"/>
</dbReference>
<keyword evidence="8" id="KW-1185">Reference proteome</keyword>
<keyword evidence="2 5" id="KW-0812">Transmembrane</keyword>
<dbReference type="AlphaFoldDB" id="A0A2U1FL03"/>
<feature type="transmembrane region" description="Helical" evidence="5">
    <location>
        <begin position="121"/>
        <end position="137"/>
    </location>
</feature>
<dbReference type="GO" id="GO:0016020">
    <property type="term" value="C:membrane"/>
    <property type="evidence" value="ECO:0007669"/>
    <property type="project" value="UniProtKB-SubCell"/>
</dbReference>
<comment type="subcellular location">
    <subcellularLocation>
        <location evidence="1">Membrane</location>
        <topology evidence="1">Multi-pass membrane protein</topology>
    </subcellularLocation>
</comment>
<dbReference type="PANTHER" id="PTHR37422:SF13">
    <property type="entry name" value="LIPOPOLYSACCHARIDE BIOSYNTHESIS PROTEIN PA4999-RELATED"/>
    <property type="match status" value="1"/>
</dbReference>
<keyword evidence="3 5" id="KW-1133">Transmembrane helix</keyword>
<accession>A0A2U1FL03</accession>
<feature type="transmembrane region" description="Helical" evidence="5">
    <location>
        <begin position="397"/>
        <end position="417"/>
    </location>
</feature>
<reference evidence="7 8" key="1">
    <citation type="submission" date="2018-04" db="EMBL/GenBank/DDBJ databases">
        <title>Genomic Encyclopedia of Type Strains, Phase IV (KMG-IV): sequencing the most valuable type-strain genomes for metagenomic binning, comparative biology and taxonomic classification.</title>
        <authorList>
            <person name="Goeker M."/>
        </authorList>
    </citation>
    <scope>NUCLEOTIDE SEQUENCE [LARGE SCALE GENOMIC DNA]</scope>
    <source>
        <strain evidence="7 8">DSM 28520</strain>
    </source>
</reference>
<feature type="domain" description="O-antigen ligase-related" evidence="6">
    <location>
        <begin position="278"/>
        <end position="408"/>
    </location>
</feature>
<feature type="transmembrane region" description="Helical" evidence="5">
    <location>
        <begin position="48"/>
        <end position="66"/>
    </location>
</feature>
<feature type="transmembrane region" description="Helical" evidence="5">
    <location>
        <begin position="17"/>
        <end position="36"/>
    </location>
</feature>
<protein>
    <submittedName>
        <fullName evidence="7">O-antigen ligase</fullName>
    </submittedName>
</protein>
<evidence type="ECO:0000256" key="3">
    <source>
        <dbReference type="ARBA" id="ARBA00022989"/>
    </source>
</evidence>
<dbReference type="RefSeq" id="WP_116678920.1">
    <property type="nucleotide sequence ID" value="NZ_JBGXZY010000018.1"/>
</dbReference>
<dbReference type="InterPro" id="IPR051533">
    <property type="entry name" value="WaaL-like"/>
</dbReference>
<evidence type="ECO:0000256" key="4">
    <source>
        <dbReference type="ARBA" id="ARBA00023136"/>
    </source>
</evidence>
<evidence type="ECO:0000256" key="5">
    <source>
        <dbReference type="SAM" id="Phobius"/>
    </source>
</evidence>
<dbReference type="OrthoDB" id="1013669at2"/>
<organism evidence="7 8">
    <name type="scientific">Porphyromonas loveana</name>
    <dbReference type="NCBI Taxonomy" id="1884669"/>
    <lineage>
        <taxon>Bacteria</taxon>
        <taxon>Pseudomonadati</taxon>
        <taxon>Bacteroidota</taxon>
        <taxon>Bacteroidia</taxon>
        <taxon>Bacteroidales</taxon>
        <taxon>Porphyromonadaceae</taxon>
        <taxon>Porphyromonas</taxon>
    </lineage>
</organism>
<feature type="transmembrane region" description="Helical" evidence="5">
    <location>
        <begin position="269"/>
        <end position="288"/>
    </location>
</feature>
<comment type="caution">
    <text evidence="7">The sequence shown here is derived from an EMBL/GenBank/DDBJ whole genome shotgun (WGS) entry which is preliminary data.</text>
</comment>
<dbReference type="EMBL" id="QEKY01000004">
    <property type="protein sequence ID" value="PVZ12847.1"/>
    <property type="molecule type" value="Genomic_DNA"/>
</dbReference>
<evidence type="ECO:0000256" key="1">
    <source>
        <dbReference type="ARBA" id="ARBA00004141"/>
    </source>
</evidence>
<dbReference type="GeneID" id="94550372"/>